<keyword evidence="4 7" id="KW-0812">Transmembrane</keyword>
<dbReference type="Pfam" id="PF00528">
    <property type="entry name" value="BPD_transp_1"/>
    <property type="match status" value="1"/>
</dbReference>
<dbReference type="GO" id="GO:0005886">
    <property type="term" value="C:plasma membrane"/>
    <property type="evidence" value="ECO:0007669"/>
    <property type="project" value="UniProtKB-SubCell"/>
</dbReference>
<protein>
    <recommendedName>
        <fullName evidence="8">ABC transmembrane type-1 domain-containing protein</fullName>
    </recommendedName>
</protein>
<dbReference type="EMBL" id="BARW01035036">
    <property type="protein sequence ID" value="GAJ12796.1"/>
    <property type="molecule type" value="Genomic_DNA"/>
</dbReference>
<dbReference type="AlphaFoldDB" id="X1VEW4"/>
<evidence type="ECO:0000313" key="9">
    <source>
        <dbReference type="EMBL" id="GAJ12796.1"/>
    </source>
</evidence>
<gene>
    <name evidence="9" type="ORF">S12H4_54747</name>
</gene>
<evidence type="ECO:0000259" key="8">
    <source>
        <dbReference type="Pfam" id="PF00528"/>
    </source>
</evidence>
<feature type="transmembrane region" description="Helical" evidence="7">
    <location>
        <begin position="12"/>
        <end position="31"/>
    </location>
</feature>
<reference evidence="9" key="1">
    <citation type="journal article" date="2014" name="Front. Microbiol.">
        <title>High frequency of phylogenetically diverse reductive dehalogenase-homologous genes in deep subseafloor sedimentary metagenomes.</title>
        <authorList>
            <person name="Kawai M."/>
            <person name="Futagami T."/>
            <person name="Toyoda A."/>
            <person name="Takaki Y."/>
            <person name="Nishi S."/>
            <person name="Hori S."/>
            <person name="Arai W."/>
            <person name="Tsubouchi T."/>
            <person name="Morono Y."/>
            <person name="Uchiyama I."/>
            <person name="Ito T."/>
            <person name="Fujiyama A."/>
            <person name="Inagaki F."/>
            <person name="Takami H."/>
        </authorList>
    </citation>
    <scope>NUCLEOTIDE SEQUENCE</scope>
    <source>
        <strain evidence="9">Expedition CK06-06</strain>
    </source>
</reference>
<keyword evidence="5 7" id="KW-1133">Transmembrane helix</keyword>
<evidence type="ECO:0000256" key="2">
    <source>
        <dbReference type="ARBA" id="ARBA00022448"/>
    </source>
</evidence>
<dbReference type="GO" id="GO:0055085">
    <property type="term" value="P:transmembrane transport"/>
    <property type="evidence" value="ECO:0007669"/>
    <property type="project" value="InterPro"/>
</dbReference>
<feature type="domain" description="ABC transmembrane type-1" evidence="8">
    <location>
        <begin position="6"/>
        <end position="81"/>
    </location>
</feature>
<keyword evidence="3" id="KW-1003">Cell membrane</keyword>
<evidence type="ECO:0000256" key="3">
    <source>
        <dbReference type="ARBA" id="ARBA00022475"/>
    </source>
</evidence>
<accession>X1VEW4</accession>
<name>X1VEW4_9ZZZZ</name>
<organism evidence="9">
    <name type="scientific">marine sediment metagenome</name>
    <dbReference type="NCBI Taxonomy" id="412755"/>
    <lineage>
        <taxon>unclassified sequences</taxon>
        <taxon>metagenomes</taxon>
        <taxon>ecological metagenomes</taxon>
    </lineage>
</organism>
<evidence type="ECO:0000256" key="4">
    <source>
        <dbReference type="ARBA" id="ARBA00022692"/>
    </source>
</evidence>
<dbReference type="InterPro" id="IPR000515">
    <property type="entry name" value="MetI-like"/>
</dbReference>
<evidence type="ECO:0000256" key="1">
    <source>
        <dbReference type="ARBA" id="ARBA00004651"/>
    </source>
</evidence>
<feature type="transmembrane region" description="Helical" evidence="7">
    <location>
        <begin position="51"/>
        <end position="77"/>
    </location>
</feature>
<keyword evidence="6 7" id="KW-0472">Membrane</keyword>
<evidence type="ECO:0000256" key="7">
    <source>
        <dbReference type="SAM" id="Phobius"/>
    </source>
</evidence>
<comment type="caution">
    <text evidence="9">The sequence shown here is derived from an EMBL/GenBank/DDBJ whole genome shotgun (WGS) entry which is preliminary data.</text>
</comment>
<proteinExistence type="predicted"/>
<sequence length="90" mass="9692">SLIKKLIPTITIYALDFASILGNAFLVELIFGWPGLSRYGMNAMLQKDLNAIAAVVLVLGLVFIIANIVVDLTVGYLDPRIGLGTERSGE</sequence>
<feature type="non-terminal residue" evidence="9">
    <location>
        <position position="1"/>
    </location>
</feature>
<dbReference type="PANTHER" id="PTHR43163">
    <property type="entry name" value="DIPEPTIDE TRANSPORT SYSTEM PERMEASE PROTEIN DPPB-RELATED"/>
    <property type="match status" value="1"/>
</dbReference>
<dbReference type="PANTHER" id="PTHR43163:SF6">
    <property type="entry name" value="DIPEPTIDE TRANSPORT SYSTEM PERMEASE PROTEIN DPPB-RELATED"/>
    <property type="match status" value="1"/>
</dbReference>
<evidence type="ECO:0000256" key="5">
    <source>
        <dbReference type="ARBA" id="ARBA00022989"/>
    </source>
</evidence>
<evidence type="ECO:0000256" key="6">
    <source>
        <dbReference type="ARBA" id="ARBA00023136"/>
    </source>
</evidence>
<comment type="subcellular location">
    <subcellularLocation>
        <location evidence="1">Cell membrane</location>
        <topology evidence="1">Multi-pass membrane protein</topology>
    </subcellularLocation>
</comment>
<keyword evidence="2" id="KW-0813">Transport</keyword>